<reference evidence="1 2" key="1">
    <citation type="submission" date="2015-11" db="EMBL/GenBank/DDBJ databases">
        <title>Description and complete genome sequence of a novel strain predominating in hypersaline microbial mats and representing a new family of the Bacteriodetes phylum.</title>
        <authorList>
            <person name="Spring S."/>
            <person name="Bunk B."/>
            <person name="Sproer C."/>
            <person name="Klenk H.-P."/>
        </authorList>
    </citation>
    <scope>NUCLEOTIDE SEQUENCE [LARGE SCALE GENOMIC DNA]</scope>
    <source>
        <strain evidence="1 2">L21-Spi-D4</strain>
    </source>
</reference>
<dbReference type="RefSeq" id="WP_057952067.1">
    <property type="nucleotide sequence ID" value="NZ_CP013118.1"/>
</dbReference>
<name>A0A0S2HWR6_9BACT</name>
<keyword evidence="2" id="KW-1185">Reference proteome</keyword>
<dbReference type="KEGG" id="blq:L21SP5_00858"/>
<evidence type="ECO:0000313" key="2">
    <source>
        <dbReference type="Proteomes" id="UP000064893"/>
    </source>
</evidence>
<accession>A0A0S2HWR6</accession>
<sequence length="151" mass="18137">MTTTELAETKQTKYDLKNVFDKAYGRLYVIPEKHIMICEANREYLTIEEFKEIFNATKPLIDQYNVDKFIFDKQNMRVFHQPSMEWYYVHWKKEMFAKGLKTHRKILPQNQPQFNIAVEAGKAKIMNEYSDLIIDKLDIQYRKSVEEAIED</sequence>
<dbReference type="AlphaFoldDB" id="A0A0S2HWR6"/>
<proteinExistence type="predicted"/>
<dbReference type="OrthoDB" id="979413at2"/>
<organism evidence="1 2">
    <name type="scientific">Salinivirga cyanobacteriivorans</name>
    <dbReference type="NCBI Taxonomy" id="1307839"/>
    <lineage>
        <taxon>Bacteria</taxon>
        <taxon>Pseudomonadati</taxon>
        <taxon>Bacteroidota</taxon>
        <taxon>Bacteroidia</taxon>
        <taxon>Bacteroidales</taxon>
        <taxon>Salinivirgaceae</taxon>
        <taxon>Salinivirga</taxon>
    </lineage>
</organism>
<evidence type="ECO:0000313" key="1">
    <source>
        <dbReference type="EMBL" id="ALO14528.1"/>
    </source>
</evidence>
<dbReference type="EMBL" id="CP013118">
    <property type="protein sequence ID" value="ALO14528.1"/>
    <property type="molecule type" value="Genomic_DNA"/>
</dbReference>
<dbReference type="Proteomes" id="UP000064893">
    <property type="component" value="Chromosome"/>
</dbReference>
<gene>
    <name evidence="1" type="ORF">L21SP5_00858</name>
</gene>
<protein>
    <submittedName>
        <fullName evidence="1">Uncharacterized protein</fullName>
    </submittedName>
</protein>